<evidence type="ECO:0000256" key="5">
    <source>
        <dbReference type="ARBA" id="ARBA00022617"/>
    </source>
</evidence>
<dbReference type="GO" id="GO:0005506">
    <property type="term" value="F:iron ion binding"/>
    <property type="evidence" value="ECO:0007669"/>
    <property type="project" value="InterPro"/>
</dbReference>
<evidence type="ECO:0000256" key="6">
    <source>
        <dbReference type="ARBA" id="ARBA00022692"/>
    </source>
</evidence>
<dbReference type="GO" id="GO:0016020">
    <property type="term" value="C:membrane"/>
    <property type="evidence" value="ECO:0007669"/>
    <property type="project" value="UniProtKB-SubCell"/>
</dbReference>
<comment type="caution">
    <text evidence="15">The sequence shown here is derived from an EMBL/GenBank/DDBJ whole genome shotgun (WGS) entry which is preliminary data.</text>
</comment>
<evidence type="ECO:0000256" key="3">
    <source>
        <dbReference type="ARBA" id="ARBA00005179"/>
    </source>
</evidence>
<dbReference type="InterPro" id="IPR050364">
    <property type="entry name" value="Cytochrome_P450_fung"/>
</dbReference>
<dbReference type="PROSITE" id="PS00086">
    <property type="entry name" value="CYTOCHROME_P450"/>
    <property type="match status" value="1"/>
</dbReference>
<proteinExistence type="inferred from homology"/>
<evidence type="ECO:0000256" key="7">
    <source>
        <dbReference type="ARBA" id="ARBA00022723"/>
    </source>
</evidence>
<evidence type="ECO:0000256" key="14">
    <source>
        <dbReference type="RuleBase" id="RU000461"/>
    </source>
</evidence>
<name>A0A4Y9YCV8_9APHY</name>
<dbReference type="InterPro" id="IPR036396">
    <property type="entry name" value="Cyt_P450_sf"/>
</dbReference>
<evidence type="ECO:0000256" key="4">
    <source>
        <dbReference type="ARBA" id="ARBA00010617"/>
    </source>
</evidence>
<accession>A0A4Y9YCV8</accession>
<evidence type="ECO:0000256" key="13">
    <source>
        <dbReference type="PIRSR" id="PIRSR602401-1"/>
    </source>
</evidence>
<reference evidence="15 16" key="1">
    <citation type="submission" date="2019-01" db="EMBL/GenBank/DDBJ databases">
        <title>Genome sequencing of the rare red list fungi Fomitopsis rosea.</title>
        <authorList>
            <person name="Buettner E."/>
            <person name="Kellner H."/>
        </authorList>
    </citation>
    <scope>NUCLEOTIDE SEQUENCE [LARGE SCALE GENOMIC DNA]</scope>
    <source>
        <strain evidence="15 16">DSM 105464</strain>
    </source>
</reference>
<comment type="pathway">
    <text evidence="3">Secondary metabolite biosynthesis.</text>
</comment>
<dbReference type="Proteomes" id="UP000298390">
    <property type="component" value="Unassembled WGS sequence"/>
</dbReference>
<dbReference type="AlphaFoldDB" id="A0A4Y9YCV8"/>
<protein>
    <recommendedName>
        <fullName evidence="17">Cytochrome P450</fullName>
    </recommendedName>
</protein>
<evidence type="ECO:0000256" key="9">
    <source>
        <dbReference type="ARBA" id="ARBA00023002"/>
    </source>
</evidence>
<comment type="cofactor">
    <cofactor evidence="1 13">
        <name>heme</name>
        <dbReference type="ChEBI" id="CHEBI:30413"/>
    </cofactor>
</comment>
<keyword evidence="11 14" id="KW-0503">Monooxygenase</keyword>
<evidence type="ECO:0000256" key="2">
    <source>
        <dbReference type="ARBA" id="ARBA00004167"/>
    </source>
</evidence>
<dbReference type="GO" id="GO:0004497">
    <property type="term" value="F:monooxygenase activity"/>
    <property type="evidence" value="ECO:0007669"/>
    <property type="project" value="UniProtKB-KW"/>
</dbReference>
<keyword evidence="5 13" id="KW-0349">Heme</keyword>
<sequence length="311" mass="34881">MLQYVSGHTVTSADDSDEYLDIINKALEETVRSAAPGTVPVYFLPFLNYIPAWAPGGKYKRNAAWVKSIVKEAAQRTYDLAESKIGEDKEEHAVIPALIKSSTAKGTLDLERHEIMMFGLAMYADVYAKAQEEIDRVTCNARLPTIDDRHALPYLECILKETYRVSSPAPLGVAHETSEDDEYRGYWIPKRTTVITNIWLMLHDAEAYPDPEVFCPDRFNGLYANQEDPRNIIFGFGRRICPGRRFADSGIWQAMANITATFDICKARDAMGNEITPPGTFTSGLVRFQCSITPRSKQAAELILNKLSEQA</sequence>
<keyword evidence="6" id="KW-0812">Transmembrane</keyword>
<dbReference type="PANTHER" id="PTHR46300:SF7">
    <property type="entry name" value="P450, PUTATIVE (EUROFUNG)-RELATED"/>
    <property type="match status" value="1"/>
</dbReference>
<dbReference type="PANTHER" id="PTHR46300">
    <property type="entry name" value="P450, PUTATIVE (EUROFUNG)-RELATED-RELATED"/>
    <property type="match status" value="1"/>
</dbReference>
<organism evidence="15 16">
    <name type="scientific">Rhodofomes roseus</name>
    <dbReference type="NCBI Taxonomy" id="34475"/>
    <lineage>
        <taxon>Eukaryota</taxon>
        <taxon>Fungi</taxon>
        <taxon>Dikarya</taxon>
        <taxon>Basidiomycota</taxon>
        <taxon>Agaricomycotina</taxon>
        <taxon>Agaricomycetes</taxon>
        <taxon>Polyporales</taxon>
        <taxon>Rhodofomes</taxon>
    </lineage>
</organism>
<dbReference type="Gene3D" id="1.10.630.10">
    <property type="entry name" value="Cytochrome P450"/>
    <property type="match status" value="1"/>
</dbReference>
<gene>
    <name evidence="15" type="ORF">EVJ58_g6248</name>
</gene>
<keyword evidence="9 14" id="KW-0560">Oxidoreductase</keyword>
<dbReference type="Pfam" id="PF00067">
    <property type="entry name" value="p450"/>
    <property type="match status" value="1"/>
</dbReference>
<keyword evidence="12" id="KW-0472">Membrane</keyword>
<dbReference type="STRING" id="34475.A0A4Y9YCV8"/>
<dbReference type="InterPro" id="IPR002401">
    <property type="entry name" value="Cyt_P450_E_grp-I"/>
</dbReference>
<evidence type="ECO:0000313" key="16">
    <source>
        <dbReference type="Proteomes" id="UP000298390"/>
    </source>
</evidence>
<dbReference type="PRINTS" id="PR00463">
    <property type="entry name" value="EP450I"/>
</dbReference>
<evidence type="ECO:0000256" key="8">
    <source>
        <dbReference type="ARBA" id="ARBA00022989"/>
    </source>
</evidence>
<keyword evidence="8" id="KW-1133">Transmembrane helix</keyword>
<dbReference type="InterPro" id="IPR017972">
    <property type="entry name" value="Cyt_P450_CS"/>
</dbReference>
<evidence type="ECO:0008006" key="17">
    <source>
        <dbReference type="Google" id="ProtNLM"/>
    </source>
</evidence>
<dbReference type="EMBL" id="SEKV01000343">
    <property type="protein sequence ID" value="TFY58709.1"/>
    <property type="molecule type" value="Genomic_DNA"/>
</dbReference>
<feature type="binding site" description="axial binding residue" evidence="13">
    <location>
        <position position="241"/>
    </location>
    <ligand>
        <name>heme</name>
        <dbReference type="ChEBI" id="CHEBI:30413"/>
    </ligand>
    <ligandPart>
        <name>Fe</name>
        <dbReference type="ChEBI" id="CHEBI:18248"/>
    </ligandPart>
</feature>
<dbReference type="GO" id="GO:0016705">
    <property type="term" value="F:oxidoreductase activity, acting on paired donors, with incorporation or reduction of molecular oxygen"/>
    <property type="evidence" value="ECO:0007669"/>
    <property type="project" value="InterPro"/>
</dbReference>
<dbReference type="InterPro" id="IPR001128">
    <property type="entry name" value="Cyt_P450"/>
</dbReference>
<comment type="similarity">
    <text evidence="4 14">Belongs to the cytochrome P450 family.</text>
</comment>
<evidence type="ECO:0000256" key="11">
    <source>
        <dbReference type="ARBA" id="ARBA00023033"/>
    </source>
</evidence>
<comment type="subcellular location">
    <subcellularLocation>
        <location evidence="2">Membrane</location>
        <topology evidence="2">Single-pass membrane protein</topology>
    </subcellularLocation>
</comment>
<keyword evidence="7 13" id="KW-0479">Metal-binding</keyword>
<evidence type="ECO:0000313" key="15">
    <source>
        <dbReference type="EMBL" id="TFY58709.1"/>
    </source>
</evidence>
<evidence type="ECO:0000256" key="1">
    <source>
        <dbReference type="ARBA" id="ARBA00001971"/>
    </source>
</evidence>
<evidence type="ECO:0000256" key="12">
    <source>
        <dbReference type="ARBA" id="ARBA00023136"/>
    </source>
</evidence>
<evidence type="ECO:0000256" key="10">
    <source>
        <dbReference type="ARBA" id="ARBA00023004"/>
    </source>
</evidence>
<dbReference type="GO" id="GO:0020037">
    <property type="term" value="F:heme binding"/>
    <property type="evidence" value="ECO:0007669"/>
    <property type="project" value="InterPro"/>
</dbReference>
<dbReference type="SUPFAM" id="SSF48264">
    <property type="entry name" value="Cytochrome P450"/>
    <property type="match status" value="1"/>
</dbReference>
<keyword evidence="10 13" id="KW-0408">Iron</keyword>